<dbReference type="Proteomes" id="UP001595776">
    <property type="component" value="Unassembled WGS sequence"/>
</dbReference>
<dbReference type="RefSeq" id="WP_068152172.1">
    <property type="nucleotide sequence ID" value="NZ_JBHSCR010000005.1"/>
</dbReference>
<proteinExistence type="inferred from homology"/>
<evidence type="ECO:0000313" key="5">
    <source>
        <dbReference type="Proteomes" id="UP001595776"/>
    </source>
</evidence>
<dbReference type="Gene3D" id="3.90.226.10">
    <property type="entry name" value="2-enoyl-CoA Hydratase, Chain A, domain 1"/>
    <property type="match status" value="1"/>
</dbReference>
<evidence type="ECO:0000256" key="3">
    <source>
        <dbReference type="RuleBase" id="RU003707"/>
    </source>
</evidence>
<dbReference type="Pfam" id="PF00378">
    <property type="entry name" value="ECH_1"/>
    <property type="match status" value="1"/>
</dbReference>
<gene>
    <name evidence="4" type="ORF">ACFO5Q_08480</name>
</gene>
<evidence type="ECO:0000313" key="4">
    <source>
        <dbReference type="EMBL" id="MFC4347876.1"/>
    </source>
</evidence>
<comment type="similarity">
    <text evidence="1 3">Belongs to the enoyl-CoA hydratase/isomerase family.</text>
</comment>
<evidence type="ECO:0000256" key="2">
    <source>
        <dbReference type="ARBA" id="ARBA00023239"/>
    </source>
</evidence>
<dbReference type="PANTHER" id="PTHR11941">
    <property type="entry name" value="ENOYL-COA HYDRATASE-RELATED"/>
    <property type="match status" value="1"/>
</dbReference>
<dbReference type="PANTHER" id="PTHR11941:SF127">
    <property type="entry name" value="ENOYL-COA HYDRATASE ECHA18 (ENOYL HYDRASE) (UNSATURATED ACYL-COA HYDRATASE) (CROTONASE)-RELATED"/>
    <property type="match status" value="1"/>
</dbReference>
<sequence>MTDLNDPTSPVFLEKDGAIGRLVLNRPDKRNAMSEAMWASIPHAVAQLDADPDVRVIIVCSSSDKAFSAGADIAELEQIGGSPERQESNRLAIRDAQRTLARAKKPTIAQVSGACMGGGCGIAIHCDMRFAANTARFGITPAKLGLIYPLNDTKQLMDLVGPAKAKSMLFTGRVVDAEEALRIGLVDEIFPAEELSEKTLGFAHQMAQVSQYSVRGIKQTIRLILDGQHDDDGVTAKMFKDAHSASDAAEGVRAFLEKRSPAFRWNGETD</sequence>
<reference evidence="5" key="1">
    <citation type="journal article" date="2019" name="Int. J. Syst. Evol. Microbiol.">
        <title>The Global Catalogue of Microorganisms (GCM) 10K type strain sequencing project: providing services to taxonomists for standard genome sequencing and annotation.</title>
        <authorList>
            <consortium name="The Broad Institute Genomics Platform"/>
            <consortium name="The Broad Institute Genome Sequencing Center for Infectious Disease"/>
            <person name="Wu L."/>
            <person name="Ma J."/>
        </authorList>
    </citation>
    <scope>NUCLEOTIDE SEQUENCE [LARGE SCALE GENOMIC DNA]</scope>
    <source>
        <strain evidence="5">CGMCC 1.15304</strain>
    </source>
</reference>
<dbReference type="InterPro" id="IPR001753">
    <property type="entry name" value="Enoyl-CoA_hydra/iso"/>
</dbReference>
<keyword evidence="2" id="KW-0456">Lyase</keyword>
<dbReference type="InterPro" id="IPR014748">
    <property type="entry name" value="Enoyl-CoA_hydra_C"/>
</dbReference>
<dbReference type="CDD" id="cd06558">
    <property type="entry name" value="crotonase-like"/>
    <property type="match status" value="1"/>
</dbReference>
<protein>
    <submittedName>
        <fullName evidence="4">Enoyl-CoA hydratase/isomerase family protein</fullName>
    </submittedName>
</protein>
<dbReference type="PROSITE" id="PS00166">
    <property type="entry name" value="ENOYL_COA_HYDRATASE"/>
    <property type="match status" value="1"/>
</dbReference>
<accession>A0ABV8UAP5</accession>
<evidence type="ECO:0000256" key="1">
    <source>
        <dbReference type="ARBA" id="ARBA00005254"/>
    </source>
</evidence>
<dbReference type="SUPFAM" id="SSF52096">
    <property type="entry name" value="ClpP/crotonase"/>
    <property type="match status" value="1"/>
</dbReference>
<comment type="caution">
    <text evidence="4">The sequence shown here is derived from an EMBL/GenBank/DDBJ whole genome shotgun (WGS) entry which is preliminary data.</text>
</comment>
<name>A0ABV8UAP5_9PROT</name>
<organism evidence="4 5">
    <name type="scientific">Kordiimonas lipolytica</name>
    <dbReference type="NCBI Taxonomy" id="1662421"/>
    <lineage>
        <taxon>Bacteria</taxon>
        <taxon>Pseudomonadati</taxon>
        <taxon>Pseudomonadota</taxon>
        <taxon>Alphaproteobacteria</taxon>
        <taxon>Kordiimonadales</taxon>
        <taxon>Kordiimonadaceae</taxon>
        <taxon>Kordiimonas</taxon>
    </lineage>
</organism>
<keyword evidence="5" id="KW-1185">Reference proteome</keyword>
<dbReference type="EMBL" id="JBHSCR010000005">
    <property type="protein sequence ID" value="MFC4347876.1"/>
    <property type="molecule type" value="Genomic_DNA"/>
</dbReference>
<dbReference type="InterPro" id="IPR018376">
    <property type="entry name" value="Enoyl-CoA_hyd/isom_CS"/>
</dbReference>
<dbReference type="Gene3D" id="1.10.12.10">
    <property type="entry name" value="Lyase 2-enoyl-coa Hydratase, Chain A, domain 2"/>
    <property type="match status" value="1"/>
</dbReference>
<dbReference type="InterPro" id="IPR029045">
    <property type="entry name" value="ClpP/crotonase-like_dom_sf"/>
</dbReference>